<name>A0A6G4WFZ5_9HYPH</name>
<dbReference type="EMBL" id="JAAKZF010000026">
    <property type="protein sequence ID" value="NGO53050.1"/>
    <property type="molecule type" value="Genomic_DNA"/>
</dbReference>
<dbReference type="InterPro" id="IPR008523">
    <property type="entry name" value="DUF805"/>
</dbReference>
<keyword evidence="1" id="KW-0472">Membrane</keyword>
<evidence type="ECO:0000256" key="1">
    <source>
        <dbReference type="SAM" id="Phobius"/>
    </source>
</evidence>
<gene>
    <name evidence="2" type="ORF">G6N73_18060</name>
</gene>
<sequence length="120" mass="12997">MDWKWLLTSFDGRINRAKFWAGVGVLVLLGIVATVIDIIIGSSIDVGGGAQMGIVSILASLASIYLALALYAKRWHDRDKSGWWSLIAILPFIGAIWILVELGMLEGTRGANQYGPDPLA</sequence>
<dbReference type="PANTHER" id="PTHR34980">
    <property type="entry name" value="INNER MEMBRANE PROTEIN-RELATED-RELATED"/>
    <property type="match status" value="1"/>
</dbReference>
<feature type="transmembrane region" description="Helical" evidence="1">
    <location>
        <begin position="20"/>
        <end position="44"/>
    </location>
</feature>
<evidence type="ECO:0000313" key="2">
    <source>
        <dbReference type="EMBL" id="NGO53050.1"/>
    </source>
</evidence>
<dbReference type="GO" id="GO:0005886">
    <property type="term" value="C:plasma membrane"/>
    <property type="evidence" value="ECO:0007669"/>
    <property type="project" value="TreeGrafter"/>
</dbReference>
<proteinExistence type="predicted"/>
<dbReference type="Pfam" id="PF05656">
    <property type="entry name" value="DUF805"/>
    <property type="match status" value="1"/>
</dbReference>
<dbReference type="PANTHER" id="PTHR34980:SF3">
    <property type="entry name" value="BLR8105 PROTEIN"/>
    <property type="match status" value="1"/>
</dbReference>
<accession>A0A6G4WFZ5</accession>
<dbReference type="AlphaFoldDB" id="A0A6G4WFZ5"/>
<keyword evidence="1" id="KW-0812">Transmembrane</keyword>
<keyword evidence="1" id="KW-1133">Transmembrane helix</keyword>
<comment type="caution">
    <text evidence="2">The sequence shown here is derived from an EMBL/GenBank/DDBJ whole genome shotgun (WGS) entry which is preliminary data.</text>
</comment>
<dbReference type="RefSeq" id="WP_165030038.1">
    <property type="nucleotide sequence ID" value="NZ_JAAKZF010000026.1"/>
</dbReference>
<dbReference type="Proteomes" id="UP001642900">
    <property type="component" value="Unassembled WGS sequence"/>
</dbReference>
<feature type="transmembrane region" description="Helical" evidence="1">
    <location>
        <begin position="83"/>
        <end position="100"/>
    </location>
</feature>
<feature type="transmembrane region" description="Helical" evidence="1">
    <location>
        <begin position="50"/>
        <end position="71"/>
    </location>
</feature>
<keyword evidence="3" id="KW-1185">Reference proteome</keyword>
<reference evidence="2 3" key="1">
    <citation type="submission" date="2020-02" db="EMBL/GenBank/DDBJ databases">
        <title>Genome sequence of strain CCNWXJ40-4.</title>
        <authorList>
            <person name="Gao J."/>
            <person name="Sun J."/>
        </authorList>
    </citation>
    <scope>NUCLEOTIDE SEQUENCE [LARGE SCALE GENOMIC DNA]</scope>
    <source>
        <strain evidence="2 3">CCNWXJ 40-4</strain>
    </source>
</reference>
<protein>
    <submittedName>
        <fullName evidence="2">DUF805 domain-containing protein</fullName>
    </submittedName>
</protein>
<evidence type="ECO:0000313" key="3">
    <source>
        <dbReference type="Proteomes" id="UP001642900"/>
    </source>
</evidence>
<organism evidence="2 3">
    <name type="scientific">Allomesorhizobium camelthorni</name>
    <dbReference type="NCBI Taxonomy" id="475069"/>
    <lineage>
        <taxon>Bacteria</taxon>
        <taxon>Pseudomonadati</taxon>
        <taxon>Pseudomonadota</taxon>
        <taxon>Alphaproteobacteria</taxon>
        <taxon>Hyphomicrobiales</taxon>
        <taxon>Phyllobacteriaceae</taxon>
        <taxon>Allomesorhizobium</taxon>
    </lineage>
</organism>